<evidence type="ECO:0000256" key="1">
    <source>
        <dbReference type="SAM" id="MobiDB-lite"/>
    </source>
</evidence>
<comment type="caution">
    <text evidence="3">The sequence shown here is derived from an EMBL/GenBank/DDBJ whole genome shotgun (WGS) entry which is preliminary data.</text>
</comment>
<evidence type="ECO:0000313" key="4">
    <source>
        <dbReference type="Proteomes" id="UP000050297"/>
    </source>
</evidence>
<feature type="transmembrane region" description="Helical" evidence="2">
    <location>
        <begin position="57"/>
        <end position="75"/>
    </location>
</feature>
<evidence type="ECO:0000256" key="2">
    <source>
        <dbReference type="SAM" id="Phobius"/>
    </source>
</evidence>
<evidence type="ECO:0008006" key="5">
    <source>
        <dbReference type="Google" id="ProtNLM"/>
    </source>
</evidence>
<evidence type="ECO:0000313" key="3">
    <source>
        <dbReference type="EMBL" id="KPW13347.1"/>
    </source>
</evidence>
<accession>A0A0P9HNF7</accession>
<proteinExistence type="predicted"/>
<dbReference type="Proteomes" id="UP000050297">
    <property type="component" value="Unassembled WGS sequence"/>
</dbReference>
<keyword evidence="2" id="KW-1133">Transmembrane helix</keyword>
<organism evidence="3 4">
    <name type="scientific">Pseudomonas syringae pv. aceris</name>
    <dbReference type="NCBI Taxonomy" id="199198"/>
    <lineage>
        <taxon>Bacteria</taxon>
        <taxon>Pseudomonadati</taxon>
        <taxon>Pseudomonadota</taxon>
        <taxon>Gammaproteobacteria</taxon>
        <taxon>Pseudomonadales</taxon>
        <taxon>Pseudomonadaceae</taxon>
        <taxon>Pseudomonas</taxon>
        <taxon>Pseudomonas syringae</taxon>
    </lineage>
</organism>
<dbReference type="EMBL" id="LJPM01000480">
    <property type="protein sequence ID" value="KPW13347.1"/>
    <property type="molecule type" value="Genomic_DNA"/>
</dbReference>
<dbReference type="AlphaFoldDB" id="A0A0P9HNF7"/>
<name>A0A0P9HNF7_PSESX</name>
<keyword evidence="2" id="KW-0812">Transmembrane</keyword>
<dbReference type="PATRIC" id="fig|199198.5.peg.1114"/>
<feature type="region of interest" description="Disordered" evidence="1">
    <location>
        <begin position="1"/>
        <end position="23"/>
    </location>
</feature>
<feature type="transmembrane region" description="Helical" evidence="2">
    <location>
        <begin position="30"/>
        <end position="51"/>
    </location>
</feature>
<keyword evidence="2" id="KW-0472">Membrane</keyword>
<reference evidence="3 4" key="1">
    <citation type="submission" date="2015-09" db="EMBL/GenBank/DDBJ databases">
        <title>Genome announcement of multiple Pseudomonas syringae strains.</title>
        <authorList>
            <person name="Thakur S."/>
            <person name="Wang P.W."/>
            <person name="Gong Y."/>
            <person name="Weir B.S."/>
            <person name="Guttman D.S."/>
        </authorList>
    </citation>
    <scope>NUCLEOTIDE SEQUENCE [LARGE SCALE GENOMIC DNA]</scope>
    <source>
        <strain evidence="3 4">ICMP2802</strain>
    </source>
</reference>
<protein>
    <recommendedName>
        <fullName evidence="5">DUF4175 domain-containing protein</fullName>
    </recommendedName>
</protein>
<gene>
    <name evidence="3" type="ORF">ALO91_100398</name>
</gene>
<sequence length="79" mass="8108">MGKASCRALGERGSGSGGAMSSKPSRFWKTFAIPAVIALLIGGGLFAALLGDGWWDTLAWLGMGTAALLSIKGLLVRRG</sequence>